<evidence type="ECO:0000313" key="3">
    <source>
        <dbReference type="Proteomes" id="UP000070529"/>
    </source>
</evidence>
<dbReference type="EMBL" id="LNTY01000059">
    <property type="protein sequence ID" value="KXF79936.1"/>
    <property type="molecule type" value="Genomic_DNA"/>
</dbReference>
<feature type="compositionally biased region" description="Basic and acidic residues" evidence="1">
    <location>
        <begin position="215"/>
        <end position="226"/>
    </location>
</feature>
<reference evidence="2 3" key="1">
    <citation type="submission" date="2015-11" db="EMBL/GenBank/DDBJ databases">
        <title>Genomic Taxonomy of the Vibrionaceae.</title>
        <authorList>
            <person name="Gomez-Gil B."/>
            <person name="Enciso-Ibarra J."/>
        </authorList>
    </citation>
    <scope>NUCLEOTIDE SEQUENCE [LARGE SCALE GENOMIC DNA]</scope>
    <source>
        <strain evidence="2 3">CAIM 912</strain>
    </source>
</reference>
<protein>
    <submittedName>
        <fullName evidence="2">Uncharacterized protein</fullName>
    </submittedName>
</protein>
<evidence type="ECO:0000313" key="2">
    <source>
        <dbReference type="EMBL" id="KXF79936.1"/>
    </source>
</evidence>
<sequence>MVGEVKIAFAKKILTNEIVCIDDVEQGLKCDCICLSCGTQVVARHGQVNAHCFAHVTDNDIKTDELCSYSPETSLALLVRQELVKLSSICIFDFEGGFEYTLNINKWELDAQSEYGTVDVVGTTDIGHLIGVHVPFPGSQRTIQLDRDFHIHRCIQVKNSPLLNCSTIEGIASLLRQDATLYRELPHPQTEDQANTDSKFVSEKDTGLAPSPPKKIPEKEDSKSEEKINFGQAHECQVCFQYYVPSSKKICSRCVNRHVGREFKNLRELYKAFEAGWRPSE</sequence>
<comment type="caution">
    <text evidence="2">The sequence shown here is derived from an EMBL/GenBank/DDBJ whole genome shotgun (WGS) entry which is preliminary data.</text>
</comment>
<dbReference type="STRING" id="294935.ATN88_11830"/>
<gene>
    <name evidence="2" type="ORF">ATN88_11830</name>
</gene>
<dbReference type="Proteomes" id="UP000070529">
    <property type="component" value="Unassembled WGS sequence"/>
</dbReference>
<dbReference type="AlphaFoldDB" id="A0A135I3B3"/>
<evidence type="ECO:0000256" key="1">
    <source>
        <dbReference type="SAM" id="MobiDB-lite"/>
    </source>
</evidence>
<name>A0A135I3B3_9GAMM</name>
<feature type="region of interest" description="Disordered" evidence="1">
    <location>
        <begin position="186"/>
        <end position="226"/>
    </location>
</feature>
<accession>A0A135I3B3</accession>
<dbReference type="OrthoDB" id="9134102at2"/>
<proteinExistence type="predicted"/>
<keyword evidence="3" id="KW-1185">Reference proteome</keyword>
<organism evidence="2 3">
    <name type="scientific">Enterovibrio coralii</name>
    <dbReference type="NCBI Taxonomy" id="294935"/>
    <lineage>
        <taxon>Bacteria</taxon>
        <taxon>Pseudomonadati</taxon>
        <taxon>Pseudomonadota</taxon>
        <taxon>Gammaproteobacteria</taxon>
        <taxon>Vibrionales</taxon>
        <taxon>Vibrionaceae</taxon>
        <taxon>Enterovibrio</taxon>
    </lineage>
</organism>
<dbReference type="RefSeq" id="WP_067419880.1">
    <property type="nucleotide sequence ID" value="NZ_LNTY01000059.1"/>
</dbReference>